<dbReference type="Gramene" id="TVU22502">
    <property type="protein sequence ID" value="TVU22502"/>
    <property type="gene ID" value="EJB05_32203"/>
</dbReference>
<name>A0A5J9UFV6_9POAL</name>
<evidence type="ECO:0000313" key="2">
    <source>
        <dbReference type="EMBL" id="TVU22502.1"/>
    </source>
</evidence>
<dbReference type="EMBL" id="RWGY01000026">
    <property type="protein sequence ID" value="TVU22502.1"/>
    <property type="molecule type" value="Genomic_DNA"/>
</dbReference>
<proteinExistence type="predicted"/>
<feature type="region of interest" description="Disordered" evidence="1">
    <location>
        <begin position="153"/>
        <end position="187"/>
    </location>
</feature>
<organism evidence="2 3">
    <name type="scientific">Eragrostis curvula</name>
    <name type="common">weeping love grass</name>
    <dbReference type="NCBI Taxonomy" id="38414"/>
    <lineage>
        <taxon>Eukaryota</taxon>
        <taxon>Viridiplantae</taxon>
        <taxon>Streptophyta</taxon>
        <taxon>Embryophyta</taxon>
        <taxon>Tracheophyta</taxon>
        <taxon>Spermatophyta</taxon>
        <taxon>Magnoliopsida</taxon>
        <taxon>Liliopsida</taxon>
        <taxon>Poales</taxon>
        <taxon>Poaceae</taxon>
        <taxon>PACMAD clade</taxon>
        <taxon>Chloridoideae</taxon>
        <taxon>Eragrostideae</taxon>
        <taxon>Eragrostidinae</taxon>
        <taxon>Eragrostis</taxon>
    </lineage>
</organism>
<evidence type="ECO:0000256" key="1">
    <source>
        <dbReference type="SAM" id="MobiDB-lite"/>
    </source>
</evidence>
<sequence>MPLDLNGPPDLEDGDIPPVLSRGITEDGPPGAEHGEEGPVLGTGGSLFDLNLEPDLEQEDIFASGADKQAFVLIKWGTRRPGLQPQIGAFVALFLHPRQLHAAPRLGFALLAATGRRYLHEVAARQGRRPGLRSRRRSLVALFRHLCNSPPPPLAAAAAASESTRAGAAAPRRRGGPEPGCAAEEAASLDARGWPRPWMRWAPDLWTPASVEIGRERERSGASMEIGERESAVGASGERDRTERFDSPRYSAVTGLKTRGSSVSSAAASRGHIEAFMIHDPSKPGRAAICMNPEHNLADGMEIGVAIAAQPKPKFVSILNEANAITDTVGLPSPRVSVSTCRLVLCSSTQSTSSWKCWSYAGAVNTSRTMAATSCSGILRTSSTLASRAA</sequence>
<feature type="region of interest" description="Disordered" evidence="1">
    <location>
        <begin position="1"/>
        <end position="40"/>
    </location>
</feature>
<accession>A0A5J9UFV6</accession>
<evidence type="ECO:0000313" key="3">
    <source>
        <dbReference type="Proteomes" id="UP000324897"/>
    </source>
</evidence>
<gene>
    <name evidence="2" type="ORF">EJB05_32203</name>
</gene>
<feature type="compositionally biased region" description="Low complexity" evidence="1">
    <location>
        <begin position="155"/>
        <end position="170"/>
    </location>
</feature>
<feature type="non-terminal residue" evidence="2">
    <location>
        <position position="1"/>
    </location>
</feature>
<keyword evidence="3" id="KW-1185">Reference proteome</keyword>
<dbReference type="Proteomes" id="UP000324897">
    <property type="component" value="Unassembled WGS sequence"/>
</dbReference>
<reference evidence="2 3" key="1">
    <citation type="journal article" date="2019" name="Sci. Rep.">
        <title>A high-quality genome of Eragrostis curvula grass provides insights into Poaceae evolution and supports new strategies to enhance forage quality.</title>
        <authorList>
            <person name="Carballo J."/>
            <person name="Santos B.A.C.M."/>
            <person name="Zappacosta D."/>
            <person name="Garbus I."/>
            <person name="Selva J.P."/>
            <person name="Gallo C.A."/>
            <person name="Diaz A."/>
            <person name="Albertini E."/>
            <person name="Caccamo M."/>
            <person name="Echenique V."/>
        </authorList>
    </citation>
    <scope>NUCLEOTIDE SEQUENCE [LARGE SCALE GENOMIC DNA]</scope>
    <source>
        <strain evidence="3">cv. Victoria</strain>
        <tissue evidence="2">Leaf</tissue>
    </source>
</reference>
<comment type="caution">
    <text evidence="2">The sequence shown here is derived from an EMBL/GenBank/DDBJ whole genome shotgun (WGS) entry which is preliminary data.</text>
</comment>
<protein>
    <submittedName>
        <fullName evidence="2">Uncharacterized protein</fullName>
    </submittedName>
</protein>
<dbReference type="AlphaFoldDB" id="A0A5J9UFV6"/>
<feature type="region of interest" description="Disordered" evidence="1">
    <location>
        <begin position="216"/>
        <end position="246"/>
    </location>
</feature>